<dbReference type="Proteomes" id="UP000663686">
    <property type="component" value="Chromosome"/>
</dbReference>
<dbReference type="RefSeq" id="WP_203417959.1">
    <property type="nucleotide sequence ID" value="NZ_CP069352.1"/>
</dbReference>
<evidence type="ECO:0000313" key="2">
    <source>
        <dbReference type="EMBL" id="QRK81805.1"/>
    </source>
</evidence>
<sequence>MKTHYVLPLVAWLICCNATATENVLPRHADARYSEDDFLPVRSTALTPGPVKRRSLSAESLPTFFLLGDDPLSRSWLKRRHPGLVRMNAVGLIVNVESKTALEGLRRIAPGLSMSPVSADDLAQRLGLKHYPVLITADSVEQ</sequence>
<proteinExistence type="predicted"/>
<reference evidence="2 3" key="1">
    <citation type="submission" date="2021-03" db="EMBL/GenBank/DDBJ databases">
        <title>P. granadensis CT364 genome publication.</title>
        <authorList>
            <person name="Stach J."/>
            <person name="Montero-Calasanz Md.C."/>
        </authorList>
    </citation>
    <scope>NUCLEOTIDE SEQUENCE [LARGE SCALE GENOMIC DNA]</scope>
    <source>
        <strain evidence="2 3">CT364</strain>
    </source>
</reference>
<keyword evidence="3" id="KW-1185">Reference proteome</keyword>
<dbReference type="Pfam" id="PF11072">
    <property type="entry name" value="DUF2859"/>
    <property type="match status" value="1"/>
</dbReference>
<dbReference type="NCBIfam" id="TIGR03765">
    <property type="entry name" value="ICE_PFL_4695"/>
    <property type="match status" value="1"/>
</dbReference>
<keyword evidence="1" id="KW-0732">Signal</keyword>
<dbReference type="EMBL" id="CP069352">
    <property type="protein sequence ID" value="QRK81805.1"/>
    <property type="molecule type" value="Genomic_DNA"/>
</dbReference>
<organism evidence="2 3">
    <name type="scientific">Pseudomonas granadensis</name>
    <dbReference type="NCBI Taxonomy" id="1421430"/>
    <lineage>
        <taxon>Bacteria</taxon>
        <taxon>Pseudomonadati</taxon>
        <taxon>Pseudomonadota</taxon>
        <taxon>Gammaproteobacteria</taxon>
        <taxon>Pseudomonadales</taxon>
        <taxon>Pseudomonadaceae</taxon>
        <taxon>Pseudomonas</taxon>
    </lineage>
</organism>
<dbReference type="InterPro" id="IPR021300">
    <property type="entry name" value="Integr_conj_element_PFL4695"/>
</dbReference>
<feature type="signal peptide" evidence="1">
    <location>
        <begin position="1"/>
        <end position="20"/>
    </location>
</feature>
<protein>
    <submittedName>
        <fullName evidence="2">Integrating conjugative element protein</fullName>
    </submittedName>
</protein>
<name>A0ABX7G9I0_9PSED</name>
<gene>
    <name evidence="2" type="ORF">JN757_14500</name>
</gene>
<feature type="chain" id="PRO_5045423326" evidence="1">
    <location>
        <begin position="21"/>
        <end position="142"/>
    </location>
</feature>
<evidence type="ECO:0000313" key="3">
    <source>
        <dbReference type="Proteomes" id="UP000663686"/>
    </source>
</evidence>
<evidence type="ECO:0000256" key="1">
    <source>
        <dbReference type="SAM" id="SignalP"/>
    </source>
</evidence>
<accession>A0ABX7G9I0</accession>